<reference evidence="5 6" key="1">
    <citation type="submission" date="2018-10" db="EMBL/GenBank/DDBJ databases">
        <authorList>
            <consortium name="IHU Genomes"/>
        </authorList>
    </citation>
    <scope>NUCLEOTIDE SEQUENCE [LARGE SCALE GENOMIC DNA]</scope>
    <source>
        <strain evidence="5 6">A1</strain>
    </source>
</reference>
<dbReference type="PANTHER" id="PTHR19957:SF307">
    <property type="entry name" value="PROTEIN SSO1-RELATED"/>
    <property type="match status" value="1"/>
</dbReference>
<comment type="subcellular location">
    <subcellularLocation>
        <location evidence="1">Membrane</location>
        <topology evidence="1">Single-pass type IV membrane protein</topology>
    </subcellularLocation>
</comment>
<organism evidence="5 6">
    <name type="scientific">Yasminevirus sp. GU-2018</name>
    <dbReference type="NCBI Taxonomy" id="2420051"/>
    <lineage>
        <taxon>Viruses</taxon>
        <taxon>Varidnaviria</taxon>
        <taxon>Bamfordvirae</taxon>
        <taxon>Nucleocytoviricota</taxon>
        <taxon>Megaviricetes</taxon>
        <taxon>Imitervirales</taxon>
        <taxon>Mimiviridae</taxon>
        <taxon>Klosneuvirinae</taxon>
        <taxon>Yasminevirus</taxon>
        <taxon>Yasminevirus saudimassiliense</taxon>
    </lineage>
</organism>
<dbReference type="Pfam" id="PF05739">
    <property type="entry name" value="SNARE"/>
    <property type="match status" value="1"/>
</dbReference>
<accession>A0A5K0UB68</accession>
<dbReference type="GO" id="GO:0000149">
    <property type="term" value="F:SNARE binding"/>
    <property type="evidence" value="ECO:0007669"/>
    <property type="project" value="TreeGrafter"/>
</dbReference>
<dbReference type="InterPro" id="IPR000727">
    <property type="entry name" value="T_SNARE_dom"/>
</dbReference>
<keyword evidence="3" id="KW-0472">Membrane</keyword>
<dbReference type="GO" id="GO:0005484">
    <property type="term" value="F:SNAP receptor activity"/>
    <property type="evidence" value="ECO:0007669"/>
    <property type="project" value="InterPro"/>
</dbReference>
<evidence type="ECO:0000256" key="2">
    <source>
        <dbReference type="ARBA" id="ARBA00009063"/>
    </source>
</evidence>
<dbReference type="GO" id="GO:0006906">
    <property type="term" value="P:vesicle fusion"/>
    <property type="evidence" value="ECO:0007669"/>
    <property type="project" value="TreeGrafter"/>
</dbReference>
<dbReference type="InterPro" id="IPR006012">
    <property type="entry name" value="Syntaxin/epimorphin_CS"/>
</dbReference>
<evidence type="ECO:0000313" key="5">
    <source>
        <dbReference type="EMBL" id="VBB18316.1"/>
    </source>
</evidence>
<dbReference type="Proteomes" id="UP000594342">
    <property type="component" value="Unassembled WGS sequence"/>
</dbReference>
<keyword evidence="3" id="KW-1133">Transmembrane helix</keyword>
<gene>
    <name evidence="5" type="ORF">YASMINEVIRUS_779</name>
</gene>
<evidence type="ECO:0000256" key="3">
    <source>
        <dbReference type="SAM" id="Phobius"/>
    </source>
</evidence>
<dbReference type="EMBL" id="UPSH01000001">
    <property type="protein sequence ID" value="VBB18316.1"/>
    <property type="molecule type" value="Genomic_DNA"/>
</dbReference>
<dbReference type="GO" id="GO:0005886">
    <property type="term" value="C:plasma membrane"/>
    <property type="evidence" value="ECO:0007669"/>
    <property type="project" value="TreeGrafter"/>
</dbReference>
<evidence type="ECO:0000256" key="1">
    <source>
        <dbReference type="ARBA" id="ARBA00004211"/>
    </source>
</evidence>
<dbReference type="PROSITE" id="PS00914">
    <property type="entry name" value="SYNTAXIN"/>
    <property type="match status" value="1"/>
</dbReference>
<comment type="similarity">
    <text evidence="2">Belongs to the syntaxin family.</text>
</comment>
<dbReference type="PROSITE" id="PS50192">
    <property type="entry name" value="T_SNARE"/>
    <property type="match status" value="1"/>
</dbReference>
<sequence length="238" mass="27005">MSLEGFNKNIEQIVGQITVASSLTESYRNEIDEMKKNDVYGKALTMIEVIKQALKATNDTFITHNKADPVDVKEYYKEILREKLSSVSLVASTLQKYSLDNKRIKLKMLSSKVTPDEIDSLPAEKLIQVYDQEVNRRTKAHEALAYVEKRHRDILDLEESIVELNQLFADFAILVDVQSEMINTVEKNVDKTVSNVEQGVKNLRTANVYQKKSRKRLCCLTAVLVAVVLVIIAVKNSV</sequence>
<dbReference type="Gene3D" id="1.20.5.110">
    <property type="match status" value="1"/>
</dbReference>
<evidence type="ECO:0000259" key="4">
    <source>
        <dbReference type="PROSITE" id="PS50192"/>
    </source>
</evidence>
<evidence type="ECO:0000313" key="6">
    <source>
        <dbReference type="Proteomes" id="UP000594342"/>
    </source>
</evidence>
<feature type="domain" description="T-SNARE coiled-coil homology" evidence="4">
    <location>
        <begin position="144"/>
        <end position="206"/>
    </location>
</feature>
<protein>
    <recommendedName>
        <fullName evidence="4">t-SNARE coiled-coil homology domain-containing protein</fullName>
    </recommendedName>
</protein>
<dbReference type="GO" id="GO:0006887">
    <property type="term" value="P:exocytosis"/>
    <property type="evidence" value="ECO:0007669"/>
    <property type="project" value="TreeGrafter"/>
</dbReference>
<comment type="caution">
    <text evidence="5">The sequence shown here is derived from an EMBL/GenBank/DDBJ whole genome shotgun (WGS) entry which is preliminary data.</text>
</comment>
<dbReference type="SUPFAM" id="SSF47661">
    <property type="entry name" value="t-snare proteins"/>
    <property type="match status" value="1"/>
</dbReference>
<feature type="transmembrane region" description="Helical" evidence="3">
    <location>
        <begin position="217"/>
        <end position="234"/>
    </location>
</feature>
<proteinExistence type="inferred from homology"/>
<dbReference type="InterPro" id="IPR010989">
    <property type="entry name" value="SNARE"/>
</dbReference>
<dbReference type="PANTHER" id="PTHR19957">
    <property type="entry name" value="SYNTAXIN"/>
    <property type="match status" value="1"/>
</dbReference>
<keyword evidence="3" id="KW-0812">Transmembrane</keyword>
<dbReference type="InterPro" id="IPR045242">
    <property type="entry name" value="Syntaxin"/>
</dbReference>
<dbReference type="SMART" id="SM00397">
    <property type="entry name" value="t_SNARE"/>
    <property type="match status" value="1"/>
</dbReference>
<keyword evidence="6" id="KW-1185">Reference proteome</keyword>
<dbReference type="CDD" id="cd15848">
    <property type="entry name" value="SNARE_syntaxin1-like"/>
    <property type="match status" value="1"/>
</dbReference>
<name>A0A5K0UB68_9VIRU</name>